<evidence type="ECO:0000313" key="2">
    <source>
        <dbReference type="EMBL" id="MES1922877.1"/>
    </source>
</evidence>
<protein>
    <recommendedName>
        <fullName evidence="1">U3 small nucleolar RNA-associated protein 13 C-terminal domain-containing protein</fullName>
    </recommendedName>
</protein>
<proteinExistence type="predicted"/>
<dbReference type="Pfam" id="PF08625">
    <property type="entry name" value="Utp13"/>
    <property type="match status" value="1"/>
</dbReference>
<dbReference type="EMBL" id="JBDODL010003951">
    <property type="protein sequence ID" value="MES1922877.1"/>
    <property type="molecule type" value="Genomic_DNA"/>
</dbReference>
<feature type="domain" description="U3 small nucleolar RNA-associated protein 13 C-terminal" evidence="1">
    <location>
        <begin position="81"/>
        <end position="197"/>
    </location>
</feature>
<sequence>MIFWDIKTKKLKEEKTINLKQKANCVAVSLNELILGDDEQIQIFEIGKQKSEIEQIDEKMAKGNFDNIIEEKKIDKIEKYENFLRNNNFQNAFEESIEIGSPKLLKKLFLKYKIGQNLPKSPNLTKNGLKNLIKMICEWTTSHRTQNLAQILLNWALITFSEKDFISVTNEKQLSVLAFFSNKKFANAKNLLTDSRFFGVFDVYE</sequence>
<evidence type="ECO:0000259" key="1">
    <source>
        <dbReference type="Pfam" id="PF08625"/>
    </source>
</evidence>
<organism evidence="2 3">
    <name type="scientific">Bonamia ostreae</name>
    <dbReference type="NCBI Taxonomy" id="126728"/>
    <lineage>
        <taxon>Eukaryota</taxon>
        <taxon>Sar</taxon>
        <taxon>Rhizaria</taxon>
        <taxon>Endomyxa</taxon>
        <taxon>Ascetosporea</taxon>
        <taxon>Haplosporida</taxon>
        <taxon>Bonamia</taxon>
    </lineage>
</organism>
<dbReference type="InterPro" id="IPR013934">
    <property type="entry name" value="Utp13_C"/>
</dbReference>
<reference evidence="2 3" key="1">
    <citation type="journal article" date="2024" name="BMC Biol.">
        <title>Comparative genomics of Ascetosporea gives new insight into the evolutionary basis for animal parasitism in Rhizaria.</title>
        <authorList>
            <person name="Hiltunen Thoren M."/>
            <person name="Onut-Brannstrom I."/>
            <person name="Alfjorden A."/>
            <person name="Peckova H."/>
            <person name="Swords F."/>
            <person name="Hooper C."/>
            <person name="Holzer A.S."/>
            <person name="Bass D."/>
            <person name="Burki F."/>
        </authorList>
    </citation>
    <scope>NUCLEOTIDE SEQUENCE [LARGE SCALE GENOMIC DNA]</scope>
    <source>
        <strain evidence="2">20-A016</strain>
    </source>
</reference>
<name>A0ABV2AT96_9EUKA</name>
<comment type="caution">
    <text evidence="2">The sequence shown here is derived from an EMBL/GenBank/DDBJ whole genome shotgun (WGS) entry which is preliminary data.</text>
</comment>
<gene>
    <name evidence="2" type="ORF">MHBO_004406</name>
</gene>
<keyword evidence="3" id="KW-1185">Reference proteome</keyword>
<dbReference type="Proteomes" id="UP001439008">
    <property type="component" value="Unassembled WGS sequence"/>
</dbReference>
<accession>A0ABV2AT96</accession>
<evidence type="ECO:0000313" key="3">
    <source>
        <dbReference type="Proteomes" id="UP001439008"/>
    </source>
</evidence>